<dbReference type="EMBL" id="QKLP01000016">
    <property type="protein sequence ID" value="PYF42190.1"/>
    <property type="molecule type" value="Genomic_DNA"/>
</dbReference>
<dbReference type="AlphaFoldDB" id="A0A318U6W6"/>
<keyword evidence="6" id="KW-0564">Palmitate</keyword>
<evidence type="ECO:0008006" key="13">
    <source>
        <dbReference type="Google" id="ProtNLM"/>
    </source>
</evidence>
<comment type="subcellular location">
    <subcellularLocation>
        <location evidence="1">Cell membrane</location>
        <topology evidence="1">Lipid-anchor</topology>
    </subcellularLocation>
</comment>
<gene>
    <name evidence="9" type="ORF">BCF88_1163</name>
    <name evidence="10" type="ORF">NCTC10135_00998</name>
</gene>
<dbReference type="EMBL" id="LS991949">
    <property type="protein sequence ID" value="SYV90474.1"/>
    <property type="molecule type" value="Genomic_DNA"/>
</dbReference>
<name>A0A318U6W6_9BACT</name>
<reference evidence="9 11" key="1">
    <citation type="submission" date="2018-06" db="EMBL/GenBank/DDBJ databases">
        <title>Genomic Encyclopedia of Archaeal and Bacterial Type Strains, Phase II (KMG-II): from individual species to whole genera.</title>
        <authorList>
            <person name="Goeker M."/>
        </authorList>
    </citation>
    <scope>NUCLEOTIDE SEQUENCE [LARGE SCALE GENOMIC DNA]</scope>
    <source>
        <strain evidence="9 11">ATCC 29103</strain>
    </source>
</reference>
<dbReference type="Proteomes" id="UP000259864">
    <property type="component" value="Chromosome 1"/>
</dbReference>
<keyword evidence="2" id="KW-1003">Cell membrane</keyword>
<keyword evidence="7" id="KW-0449">Lipoprotein</keyword>
<dbReference type="InterPro" id="IPR049890">
    <property type="entry name" value="VlpA-F-like_signal"/>
</dbReference>
<evidence type="ECO:0000313" key="9">
    <source>
        <dbReference type="EMBL" id="PYF42190.1"/>
    </source>
</evidence>
<evidence type="ECO:0000256" key="2">
    <source>
        <dbReference type="ARBA" id="ARBA00022475"/>
    </source>
</evidence>
<feature type="signal peptide" evidence="8">
    <location>
        <begin position="1"/>
        <end position="24"/>
    </location>
</feature>
<evidence type="ECO:0000256" key="1">
    <source>
        <dbReference type="ARBA" id="ARBA00004193"/>
    </source>
</evidence>
<organism evidence="9 11">
    <name type="scientific">Metamycoplasma alkalescens</name>
    <dbReference type="NCBI Taxonomy" id="45363"/>
    <lineage>
        <taxon>Bacteria</taxon>
        <taxon>Bacillati</taxon>
        <taxon>Mycoplasmatota</taxon>
        <taxon>Mycoplasmoidales</taxon>
        <taxon>Metamycoplasmataceae</taxon>
        <taxon>Metamycoplasma</taxon>
    </lineage>
</organism>
<evidence type="ECO:0000256" key="3">
    <source>
        <dbReference type="ARBA" id="ARBA00022729"/>
    </source>
</evidence>
<dbReference type="RefSeq" id="WP_110858480.1">
    <property type="nucleotide sequence ID" value="NZ_LS991949.1"/>
</dbReference>
<reference evidence="10" key="3">
    <citation type="submission" date="2018-06" db="EMBL/GenBank/DDBJ databases">
        <authorList>
            <consortium name="Pathogen Informatics"/>
            <person name="Doyle S."/>
        </authorList>
    </citation>
    <scope>NUCLEOTIDE SEQUENCE</scope>
    <source>
        <strain evidence="10">NCTC10135</strain>
    </source>
</reference>
<protein>
    <recommendedName>
        <fullName evidence="13">Lipoprotein</fullName>
    </recommendedName>
</protein>
<evidence type="ECO:0000313" key="11">
    <source>
        <dbReference type="Proteomes" id="UP000247715"/>
    </source>
</evidence>
<dbReference type="NCBIfam" id="NF033817">
    <property type="entry name" value="Mplas_variab_LP"/>
    <property type="match status" value="1"/>
</dbReference>
<keyword evidence="5" id="KW-0472">Membrane</keyword>
<dbReference type="Proteomes" id="UP000247715">
    <property type="component" value="Unassembled WGS sequence"/>
</dbReference>
<keyword evidence="4" id="KW-0677">Repeat</keyword>
<evidence type="ECO:0000256" key="7">
    <source>
        <dbReference type="ARBA" id="ARBA00023288"/>
    </source>
</evidence>
<dbReference type="KEGG" id="mala:NCTC10135_00998"/>
<proteinExistence type="predicted"/>
<sequence>MQKSSRILLALGSIVSLSTIPLIAARCDNRKNLKDFITTLELKEIKTQGGQKLNSEKIIEVFKNKNQKTKDFKKLSAIDITDENAKIFSGEHLGDVIVNFSLVREKLSEFFDKRNLGEIVTFGGKTPTKEQLIKLINKNNPKAKKLLFDVEDITNNKAKITSKSYDDKVEINFNVVKEKLSDIIKVTNLKEIKYLLGDRPTKKQVLEKIIKENPNAECLALDLEIGEIKKDAEDNNKFSAKIASKKYEIKDFKVEFISSKFKLNEIAPVTDLGEIKTSEKSGLPSYLEIINKLVEKNPELKKLKETKMLNLEADLEVKDITKEEATVISSEFNSRIQVTYAPIKQKLLDVIEVTDLGEIKYLTGEQPTKEEIFVALVAKNPEAKKFEQEIDIKEITSTTAIVSSSKHDDSVEIKFVSSIKTLKEIVNIPFVDLRGSEINKSNDELLKKAILDDINKKYSETKNLSISVELIRQENSAKLISPQNGELKILFLID</sequence>
<evidence type="ECO:0000313" key="10">
    <source>
        <dbReference type="EMBL" id="SYV90474.1"/>
    </source>
</evidence>
<evidence type="ECO:0000256" key="5">
    <source>
        <dbReference type="ARBA" id="ARBA00023136"/>
    </source>
</evidence>
<keyword evidence="3 8" id="KW-0732">Signal</keyword>
<evidence type="ECO:0000256" key="8">
    <source>
        <dbReference type="SAM" id="SignalP"/>
    </source>
</evidence>
<evidence type="ECO:0000313" key="12">
    <source>
        <dbReference type="Proteomes" id="UP000259864"/>
    </source>
</evidence>
<reference evidence="12" key="2">
    <citation type="submission" date="2018-06" db="EMBL/GenBank/DDBJ databases">
        <authorList>
            <consortium name="Pathogen Informatics"/>
        </authorList>
    </citation>
    <scope>NUCLEOTIDE SEQUENCE [LARGE SCALE GENOMIC DNA]</scope>
    <source>
        <strain evidence="12">NCTC10135</strain>
    </source>
</reference>
<dbReference type="GO" id="GO:0005886">
    <property type="term" value="C:plasma membrane"/>
    <property type="evidence" value="ECO:0007669"/>
    <property type="project" value="UniProtKB-SubCell"/>
</dbReference>
<evidence type="ECO:0000256" key="6">
    <source>
        <dbReference type="ARBA" id="ARBA00023139"/>
    </source>
</evidence>
<feature type="chain" id="PRO_5036060994" description="Lipoprotein" evidence="8">
    <location>
        <begin position="25"/>
        <end position="494"/>
    </location>
</feature>
<accession>A0A318U6W6</accession>
<evidence type="ECO:0000256" key="4">
    <source>
        <dbReference type="ARBA" id="ARBA00022737"/>
    </source>
</evidence>